<evidence type="ECO:0000256" key="1">
    <source>
        <dbReference type="ARBA" id="ARBA00038240"/>
    </source>
</evidence>
<protein>
    <submittedName>
        <fullName evidence="3">Phosphotransferase</fullName>
    </submittedName>
</protein>
<keyword evidence="4" id="KW-1185">Reference proteome</keyword>
<feature type="domain" description="Aminoglycoside phosphotransferase" evidence="2">
    <location>
        <begin position="34"/>
        <end position="265"/>
    </location>
</feature>
<dbReference type="RefSeq" id="WP_208094988.1">
    <property type="nucleotide sequence ID" value="NZ_JAGDYM010000001.1"/>
</dbReference>
<dbReference type="InterPro" id="IPR011009">
    <property type="entry name" value="Kinase-like_dom_sf"/>
</dbReference>
<dbReference type="GO" id="GO:0019202">
    <property type="term" value="F:amino acid kinase activity"/>
    <property type="evidence" value="ECO:0007669"/>
    <property type="project" value="TreeGrafter"/>
</dbReference>
<dbReference type="Pfam" id="PF01636">
    <property type="entry name" value="APH"/>
    <property type="match status" value="1"/>
</dbReference>
<reference evidence="3" key="1">
    <citation type="submission" date="2021-03" db="EMBL/GenBank/DDBJ databases">
        <title>Leucobacter chromiisoli sp. nov., isolated from chromium-containing soil of chemical plant.</title>
        <authorList>
            <person name="Xu Z."/>
        </authorList>
    </citation>
    <scope>NUCLEOTIDE SEQUENCE</scope>
    <source>
        <strain evidence="3">S27</strain>
    </source>
</reference>
<comment type="similarity">
    <text evidence="1">Belongs to the pseudomonas-type ThrB family.</text>
</comment>
<dbReference type="PANTHER" id="PTHR21064:SF6">
    <property type="entry name" value="AMINOGLYCOSIDE PHOSPHOTRANSFERASE DOMAIN-CONTAINING PROTEIN"/>
    <property type="match status" value="1"/>
</dbReference>
<dbReference type="EMBL" id="JAGDYM010000001">
    <property type="protein sequence ID" value="MBO1900340.1"/>
    <property type="molecule type" value="Genomic_DNA"/>
</dbReference>
<dbReference type="Gene3D" id="3.90.1200.10">
    <property type="match status" value="1"/>
</dbReference>
<accession>A0A939SAC8</accession>
<sequence length="341" mass="36003">MPSLTLTLTPDAAIHAVAETHGIIGSRAHRLGSEHASTFRLESDAGVFALKIQRSDPETAPLQSWRARIGSRLAELGHPVPPLVPDRSGEPIAFVRLPPEPGDIGDPSAPGARRRPSIAVQLAAWIDAVPYGAAPVATGFGERLGRAAGRLHRDLARMPAPPAPVSHTWDARTMAAELRAHLPAVDDPEVGRIAEAALALHERLVRPVAGELPLALVHQDLHDSNVLIDRRGGVAAVLDFDDMLVGWRVAEPAIAAAYLARNLGDPGAALASVVRGWSSEAPLEPAEERVLAPLAAMRLALNSTVWSTRGDGERGDYARSRARGSVEAFLALAEAASGVRG</sequence>
<evidence type="ECO:0000313" key="4">
    <source>
        <dbReference type="Proteomes" id="UP000664382"/>
    </source>
</evidence>
<comment type="caution">
    <text evidence="3">The sequence shown here is derived from an EMBL/GenBank/DDBJ whole genome shotgun (WGS) entry which is preliminary data.</text>
</comment>
<dbReference type="AlphaFoldDB" id="A0A939SAC8"/>
<gene>
    <name evidence="3" type="ORF">J4H92_00060</name>
</gene>
<dbReference type="Proteomes" id="UP000664382">
    <property type="component" value="Unassembled WGS sequence"/>
</dbReference>
<name>A0A939SAC8_9MICO</name>
<organism evidence="3 4">
    <name type="scientific">Leucobacter weissii</name>
    <dbReference type="NCBI Taxonomy" id="1983706"/>
    <lineage>
        <taxon>Bacteria</taxon>
        <taxon>Bacillati</taxon>
        <taxon>Actinomycetota</taxon>
        <taxon>Actinomycetes</taxon>
        <taxon>Micrococcales</taxon>
        <taxon>Microbacteriaceae</taxon>
        <taxon>Leucobacter</taxon>
    </lineage>
</organism>
<dbReference type="PANTHER" id="PTHR21064">
    <property type="entry name" value="AMINOGLYCOSIDE PHOSPHOTRANSFERASE DOMAIN-CONTAINING PROTEIN-RELATED"/>
    <property type="match status" value="1"/>
</dbReference>
<evidence type="ECO:0000313" key="3">
    <source>
        <dbReference type="EMBL" id="MBO1900340.1"/>
    </source>
</evidence>
<dbReference type="InterPro" id="IPR002575">
    <property type="entry name" value="Aminoglycoside_PTrfase"/>
</dbReference>
<dbReference type="InterPro" id="IPR050249">
    <property type="entry name" value="Pseudomonas-type_ThrB"/>
</dbReference>
<proteinExistence type="inferred from homology"/>
<dbReference type="SUPFAM" id="SSF56112">
    <property type="entry name" value="Protein kinase-like (PK-like)"/>
    <property type="match status" value="1"/>
</dbReference>
<evidence type="ECO:0000259" key="2">
    <source>
        <dbReference type="Pfam" id="PF01636"/>
    </source>
</evidence>